<evidence type="ECO:0000313" key="3">
    <source>
        <dbReference type="EMBL" id="GAA2368244.1"/>
    </source>
</evidence>
<keyword evidence="1" id="KW-0418">Kinase</keyword>
<dbReference type="InterPro" id="IPR050267">
    <property type="entry name" value="Anti-sigma-factor_SerPK"/>
</dbReference>
<organism evidence="3 4">
    <name type="scientific">Streptomyces cuspidosporus</name>
    <dbReference type="NCBI Taxonomy" id="66882"/>
    <lineage>
        <taxon>Bacteria</taxon>
        <taxon>Bacillati</taxon>
        <taxon>Actinomycetota</taxon>
        <taxon>Actinomycetes</taxon>
        <taxon>Kitasatosporales</taxon>
        <taxon>Streptomycetaceae</taxon>
        <taxon>Streptomyces</taxon>
    </lineage>
</organism>
<accession>A0ABP5U2W1</accession>
<dbReference type="InterPro" id="IPR003594">
    <property type="entry name" value="HATPase_dom"/>
</dbReference>
<name>A0ABP5U2W1_9ACTN</name>
<evidence type="ECO:0000313" key="4">
    <source>
        <dbReference type="Proteomes" id="UP001500253"/>
    </source>
</evidence>
<feature type="domain" description="Histidine kinase/HSP90-like ATPase" evidence="2">
    <location>
        <begin position="18"/>
        <end position="129"/>
    </location>
</feature>
<keyword evidence="4" id="KW-1185">Reference proteome</keyword>
<dbReference type="Proteomes" id="UP001500253">
    <property type="component" value="Unassembled WGS sequence"/>
</dbReference>
<dbReference type="PANTHER" id="PTHR35526:SF3">
    <property type="entry name" value="ANTI-SIGMA-F FACTOR RSBW"/>
    <property type="match status" value="1"/>
</dbReference>
<proteinExistence type="predicted"/>
<dbReference type="EMBL" id="BAAASD010000048">
    <property type="protein sequence ID" value="GAA2368244.1"/>
    <property type="molecule type" value="Genomic_DNA"/>
</dbReference>
<reference evidence="4" key="1">
    <citation type="journal article" date="2019" name="Int. J. Syst. Evol. Microbiol.">
        <title>The Global Catalogue of Microorganisms (GCM) 10K type strain sequencing project: providing services to taxonomists for standard genome sequencing and annotation.</title>
        <authorList>
            <consortium name="The Broad Institute Genomics Platform"/>
            <consortium name="The Broad Institute Genome Sequencing Center for Infectious Disease"/>
            <person name="Wu L."/>
            <person name="Ma J."/>
        </authorList>
    </citation>
    <scope>NUCLEOTIDE SEQUENCE [LARGE SCALE GENOMIC DNA]</scope>
    <source>
        <strain evidence="4">JCM 4316</strain>
    </source>
</reference>
<dbReference type="Pfam" id="PF13581">
    <property type="entry name" value="HATPase_c_2"/>
    <property type="match status" value="1"/>
</dbReference>
<keyword evidence="1" id="KW-0723">Serine/threonine-protein kinase</keyword>
<dbReference type="InterPro" id="IPR036890">
    <property type="entry name" value="HATPase_C_sf"/>
</dbReference>
<keyword evidence="1" id="KW-0808">Transferase</keyword>
<evidence type="ECO:0000256" key="1">
    <source>
        <dbReference type="ARBA" id="ARBA00022527"/>
    </source>
</evidence>
<dbReference type="Gene3D" id="3.30.565.10">
    <property type="entry name" value="Histidine kinase-like ATPase, C-terminal domain"/>
    <property type="match status" value="1"/>
</dbReference>
<sequence>MYRFSVTKPHQRRCVLPFTAEPPQLALLRHTVRAQLAAWGMSPLADEAQLAVTELASNVIKHVGEGTAATLVLDVDADQLRVELHDKSQSEPRWLPAGCDEECGRGLHLLVGMAAAWGTIRTAAGKAVWCELALPPDENRRRIQRAMAVMETYGRTIDHPAARLPRRPVLEESATSLMVDLLHWAAAQGLDPDDILDRAQTHFEADLPAACAPPYPAARAE</sequence>
<protein>
    <recommendedName>
        <fullName evidence="2">Histidine kinase/HSP90-like ATPase domain-containing protein</fullName>
    </recommendedName>
</protein>
<dbReference type="PANTHER" id="PTHR35526">
    <property type="entry name" value="ANTI-SIGMA-F FACTOR RSBW-RELATED"/>
    <property type="match status" value="1"/>
</dbReference>
<comment type="caution">
    <text evidence="3">The sequence shown here is derived from an EMBL/GenBank/DDBJ whole genome shotgun (WGS) entry which is preliminary data.</text>
</comment>
<dbReference type="CDD" id="cd16936">
    <property type="entry name" value="HATPase_RsbW-like"/>
    <property type="match status" value="1"/>
</dbReference>
<gene>
    <name evidence="3" type="ORF">GCM10010246_72120</name>
</gene>
<dbReference type="RefSeq" id="WP_346178524.1">
    <property type="nucleotide sequence ID" value="NZ_BAAASD010000048.1"/>
</dbReference>
<evidence type="ECO:0000259" key="2">
    <source>
        <dbReference type="Pfam" id="PF13581"/>
    </source>
</evidence>